<evidence type="ECO:0000256" key="1">
    <source>
        <dbReference type="ARBA" id="ARBA00023015"/>
    </source>
</evidence>
<dbReference type="Gene3D" id="1.10.10.10">
    <property type="entry name" value="Winged helix-like DNA-binding domain superfamily/Winged helix DNA-binding domain"/>
    <property type="match status" value="1"/>
</dbReference>
<keyword evidence="2" id="KW-0238">DNA-binding</keyword>
<proteinExistence type="predicted"/>
<evidence type="ECO:0000259" key="4">
    <source>
        <dbReference type="PROSITE" id="PS50949"/>
    </source>
</evidence>
<dbReference type="InterPro" id="IPR036388">
    <property type="entry name" value="WH-like_DNA-bd_sf"/>
</dbReference>
<keyword evidence="6" id="KW-1185">Reference proteome</keyword>
<dbReference type="PANTHER" id="PTHR43537:SF24">
    <property type="entry name" value="GLUCONATE OPERON TRANSCRIPTIONAL REPRESSOR"/>
    <property type="match status" value="1"/>
</dbReference>
<evidence type="ECO:0000313" key="6">
    <source>
        <dbReference type="Proteomes" id="UP000426246"/>
    </source>
</evidence>
<dbReference type="EMBL" id="CP034235">
    <property type="protein sequence ID" value="QGQ98293.1"/>
    <property type="molecule type" value="Genomic_DNA"/>
</dbReference>
<sequence length="210" mass="24713">MNKLSMREKAYTSIRHWLHNHELPKGTVSSEIQLSQRLDMSRTPVRAALQQLELEGYLRIIPKHGILILESSAQRVGDLLDLIFSMILFSYEQARYSQQRFSLELELEIREISDSLAASDNQLVPENRSKMELRLFKLLISTNRNQEMDRLFEQSVERLDWLANIRRWKAPYQIETTDLLADLLFALSSFSVDLPTRLFAYLQQLKKTWI</sequence>
<accession>A0A6B8RS56</accession>
<dbReference type="InterPro" id="IPR036390">
    <property type="entry name" value="WH_DNA-bd_sf"/>
</dbReference>
<dbReference type="PANTHER" id="PTHR43537">
    <property type="entry name" value="TRANSCRIPTIONAL REGULATOR, GNTR FAMILY"/>
    <property type="match status" value="1"/>
</dbReference>
<dbReference type="RefSeq" id="WP_155703396.1">
    <property type="nucleotide sequence ID" value="NZ_CP034235.1"/>
</dbReference>
<feature type="domain" description="HTH gntR-type" evidence="4">
    <location>
        <begin position="4"/>
        <end position="71"/>
    </location>
</feature>
<dbReference type="SMART" id="SM00345">
    <property type="entry name" value="HTH_GNTR"/>
    <property type="match status" value="1"/>
</dbReference>
<dbReference type="SUPFAM" id="SSF46785">
    <property type="entry name" value="Winged helix' DNA-binding domain"/>
    <property type="match status" value="1"/>
</dbReference>
<dbReference type="KEGG" id="ppsc:EHS13_27120"/>
<keyword evidence="3" id="KW-0804">Transcription</keyword>
<dbReference type="Proteomes" id="UP000426246">
    <property type="component" value="Chromosome"/>
</dbReference>
<reference evidence="6" key="1">
    <citation type="submission" date="2018-11" db="EMBL/GenBank/DDBJ databases">
        <title>Complete genome sequence of Paenibacillus sp. ML311-T8.</title>
        <authorList>
            <person name="Nam Y.-D."/>
            <person name="Kang J."/>
            <person name="Chung W.-H."/>
            <person name="Park Y.S."/>
        </authorList>
    </citation>
    <scope>NUCLEOTIDE SEQUENCE [LARGE SCALE GENOMIC DNA]</scope>
    <source>
        <strain evidence="6">ML311-T8</strain>
    </source>
</reference>
<dbReference type="PRINTS" id="PR00035">
    <property type="entry name" value="HTHGNTR"/>
</dbReference>
<evidence type="ECO:0000256" key="2">
    <source>
        <dbReference type="ARBA" id="ARBA00023125"/>
    </source>
</evidence>
<dbReference type="PROSITE" id="PS50949">
    <property type="entry name" value="HTH_GNTR"/>
    <property type="match status" value="1"/>
</dbReference>
<dbReference type="GO" id="GO:0003677">
    <property type="term" value="F:DNA binding"/>
    <property type="evidence" value="ECO:0007669"/>
    <property type="project" value="UniProtKB-KW"/>
</dbReference>
<gene>
    <name evidence="5" type="ORF">EHS13_27120</name>
</gene>
<evidence type="ECO:0000256" key="3">
    <source>
        <dbReference type="ARBA" id="ARBA00023163"/>
    </source>
</evidence>
<name>A0A6B8RS56_9BACL</name>
<keyword evidence="1" id="KW-0805">Transcription regulation</keyword>
<dbReference type="AlphaFoldDB" id="A0A6B8RS56"/>
<protein>
    <submittedName>
        <fullName evidence="5">GntR family transcriptional regulator</fullName>
    </submittedName>
</protein>
<dbReference type="GO" id="GO:0003700">
    <property type="term" value="F:DNA-binding transcription factor activity"/>
    <property type="evidence" value="ECO:0007669"/>
    <property type="project" value="InterPro"/>
</dbReference>
<dbReference type="OrthoDB" id="574518at2"/>
<organism evidence="5 6">
    <name type="scientific">Paenibacillus psychroresistens</name>
    <dbReference type="NCBI Taxonomy" id="1778678"/>
    <lineage>
        <taxon>Bacteria</taxon>
        <taxon>Bacillati</taxon>
        <taxon>Bacillota</taxon>
        <taxon>Bacilli</taxon>
        <taxon>Bacillales</taxon>
        <taxon>Paenibacillaceae</taxon>
        <taxon>Paenibacillus</taxon>
    </lineage>
</organism>
<dbReference type="InterPro" id="IPR000524">
    <property type="entry name" value="Tscrpt_reg_HTH_GntR"/>
</dbReference>
<evidence type="ECO:0000313" key="5">
    <source>
        <dbReference type="EMBL" id="QGQ98293.1"/>
    </source>
</evidence>
<dbReference type="Pfam" id="PF00392">
    <property type="entry name" value="GntR"/>
    <property type="match status" value="1"/>
</dbReference>